<gene>
    <name evidence="1" type="ORF">METZ01_LOCUS437816</name>
</gene>
<accession>A0A382YNW7</accession>
<evidence type="ECO:0000313" key="1">
    <source>
        <dbReference type="EMBL" id="SVD84962.1"/>
    </source>
</evidence>
<dbReference type="AlphaFoldDB" id="A0A382YNW7"/>
<sequence length="32" mass="3903">MHDNAYLRKQTKEFNELTSNFQQDNRVVSILY</sequence>
<name>A0A382YNW7_9ZZZZ</name>
<organism evidence="1">
    <name type="scientific">marine metagenome</name>
    <dbReference type="NCBI Taxonomy" id="408172"/>
    <lineage>
        <taxon>unclassified sequences</taxon>
        <taxon>metagenomes</taxon>
        <taxon>ecological metagenomes</taxon>
    </lineage>
</organism>
<protein>
    <submittedName>
        <fullName evidence="1">Uncharacterized protein</fullName>
    </submittedName>
</protein>
<reference evidence="1" key="1">
    <citation type="submission" date="2018-05" db="EMBL/GenBank/DDBJ databases">
        <authorList>
            <person name="Lanie J.A."/>
            <person name="Ng W.-L."/>
            <person name="Kazmierczak K.M."/>
            <person name="Andrzejewski T.M."/>
            <person name="Davidsen T.M."/>
            <person name="Wayne K.J."/>
            <person name="Tettelin H."/>
            <person name="Glass J.I."/>
            <person name="Rusch D."/>
            <person name="Podicherti R."/>
            <person name="Tsui H.-C.T."/>
            <person name="Winkler M.E."/>
        </authorList>
    </citation>
    <scope>NUCLEOTIDE SEQUENCE</scope>
</reference>
<dbReference type="EMBL" id="UINC01177363">
    <property type="protein sequence ID" value="SVD84962.1"/>
    <property type="molecule type" value="Genomic_DNA"/>
</dbReference>
<proteinExistence type="predicted"/>